<organism evidence="1 2">
    <name type="scientific">Rossellomorea vietnamensis</name>
    <dbReference type="NCBI Taxonomy" id="218284"/>
    <lineage>
        <taxon>Bacteria</taxon>
        <taxon>Bacillati</taxon>
        <taxon>Bacillota</taxon>
        <taxon>Bacilli</taxon>
        <taxon>Bacillales</taxon>
        <taxon>Bacillaceae</taxon>
        <taxon>Rossellomorea</taxon>
    </lineage>
</organism>
<dbReference type="OrthoDB" id="2891796at2"/>
<dbReference type="PATRIC" id="fig|218284.4.peg.963"/>
<proteinExistence type="predicted"/>
<dbReference type="EMBL" id="LIXZ01000002">
    <property type="protein sequence ID" value="KPL61005.1"/>
    <property type="molecule type" value="Genomic_DNA"/>
</dbReference>
<dbReference type="RefSeq" id="WP_060671256.1">
    <property type="nucleotide sequence ID" value="NZ_LIXZ01000002.1"/>
</dbReference>
<comment type="caution">
    <text evidence="1">The sequence shown here is derived from an EMBL/GenBank/DDBJ whole genome shotgun (WGS) entry which is preliminary data.</text>
</comment>
<evidence type="ECO:0000313" key="1">
    <source>
        <dbReference type="EMBL" id="KPL61005.1"/>
    </source>
</evidence>
<evidence type="ECO:0000313" key="2">
    <source>
        <dbReference type="Proteomes" id="UP000050398"/>
    </source>
</evidence>
<protein>
    <submittedName>
        <fullName evidence="1">Uncharacterized protein</fullName>
    </submittedName>
</protein>
<name>A0A0P6W5P6_9BACI</name>
<dbReference type="Proteomes" id="UP000050398">
    <property type="component" value="Unassembled WGS sequence"/>
</dbReference>
<accession>A0A0P6W5P6</accession>
<gene>
    <name evidence="1" type="ORF">AM506_04580</name>
</gene>
<reference evidence="1 2" key="1">
    <citation type="submission" date="2015-08" db="EMBL/GenBank/DDBJ databases">
        <title>Draft Genome Sequence of Bacillus vietnamensis UCD-SED5.</title>
        <authorList>
            <person name="Lee R.D."/>
            <person name="Jospin G."/>
            <person name="Lang J.M."/>
            <person name="Coil D.A."/>
            <person name="Eisen J.A."/>
        </authorList>
    </citation>
    <scope>NUCLEOTIDE SEQUENCE [LARGE SCALE GENOMIC DNA]</scope>
    <source>
        <strain evidence="1 2">UCD-SED5</strain>
    </source>
</reference>
<dbReference type="AlphaFoldDB" id="A0A0P6W5P6"/>
<sequence length="125" mass="14293">MKGKELVEAVDFKKLTIVELQIKFEELKDKYPEKKMIFLTQSATIEADFQMQLAENVEEEPILGRALQEYELSPEIDITDKTIVNSSACIYLTNVKLTPFASPNSPMYLEEFILFSDHLLGLSIT</sequence>